<proteinExistence type="predicted"/>
<name>A0A9D4GW75_DREPO</name>
<sequence>MEVPAAVAPSAFSGDCVRPDCTRSYHAVWPVSGSSLRFDHALCSLEVPGSTLTVRRPTIRFQRQTYDTVAAILTGVQALLVAQNGRFDAHAIMIQDLHSDVRDLRHQLNAAQALNRRAVSSEPSTVVDLSTLGLPEEEVRRIHGESHNAGHFACLLVKRVFPELFGPRNLRSLYNWHGGGQNN</sequence>
<keyword evidence="2" id="KW-1185">Reference proteome</keyword>
<protein>
    <submittedName>
        <fullName evidence="1">Uncharacterized protein</fullName>
    </submittedName>
</protein>
<comment type="caution">
    <text evidence="1">The sequence shown here is derived from an EMBL/GenBank/DDBJ whole genome shotgun (WGS) entry which is preliminary data.</text>
</comment>
<evidence type="ECO:0000313" key="2">
    <source>
        <dbReference type="Proteomes" id="UP000828390"/>
    </source>
</evidence>
<organism evidence="1 2">
    <name type="scientific">Dreissena polymorpha</name>
    <name type="common">Zebra mussel</name>
    <name type="synonym">Mytilus polymorpha</name>
    <dbReference type="NCBI Taxonomy" id="45954"/>
    <lineage>
        <taxon>Eukaryota</taxon>
        <taxon>Metazoa</taxon>
        <taxon>Spiralia</taxon>
        <taxon>Lophotrochozoa</taxon>
        <taxon>Mollusca</taxon>
        <taxon>Bivalvia</taxon>
        <taxon>Autobranchia</taxon>
        <taxon>Heteroconchia</taxon>
        <taxon>Euheterodonta</taxon>
        <taxon>Imparidentia</taxon>
        <taxon>Neoheterodontei</taxon>
        <taxon>Myida</taxon>
        <taxon>Dreissenoidea</taxon>
        <taxon>Dreissenidae</taxon>
        <taxon>Dreissena</taxon>
    </lineage>
</organism>
<gene>
    <name evidence="1" type="ORF">DPMN_124752</name>
</gene>
<reference evidence="1" key="1">
    <citation type="journal article" date="2019" name="bioRxiv">
        <title>The Genome of the Zebra Mussel, Dreissena polymorpha: A Resource for Invasive Species Research.</title>
        <authorList>
            <person name="McCartney M.A."/>
            <person name="Auch B."/>
            <person name="Kono T."/>
            <person name="Mallez S."/>
            <person name="Zhang Y."/>
            <person name="Obille A."/>
            <person name="Becker A."/>
            <person name="Abrahante J.E."/>
            <person name="Garbe J."/>
            <person name="Badalamenti J.P."/>
            <person name="Herman A."/>
            <person name="Mangelson H."/>
            <person name="Liachko I."/>
            <person name="Sullivan S."/>
            <person name="Sone E.D."/>
            <person name="Koren S."/>
            <person name="Silverstein K.A.T."/>
            <person name="Beckman K.B."/>
            <person name="Gohl D.M."/>
        </authorList>
    </citation>
    <scope>NUCLEOTIDE SEQUENCE</scope>
    <source>
        <strain evidence="1">Duluth1</strain>
        <tissue evidence="1">Whole animal</tissue>
    </source>
</reference>
<dbReference type="EMBL" id="JAIWYP010000005">
    <property type="protein sequence ID" value="KAH3822958.1"/>
    <property type="molecule type" value="Genomic_DNA"/>
</dbReference>
<reference evidence="1" key="2">
    <citation type="submission" date="2020-11" db="EMBL/GenBank/DDBJ databases">
        <authorList>
            <person name="McCartney M.A."/>
            <person name="Auch B."/>
            <person name="Kono T."/>
            <person name="Mallez S."/>
            <person name="Becker A."/>
            <person name="Gohl D.M."/>
            <person name="Silverstein K.A.T."/>
            <person name="Koren S."/>
            <person name="Bechman K.B."/>
            <person name="Herman A."/>
            <person name="Abrahante J.E."/>
            <person name="Garbe J."/>
        </authorList>
    </citation>
    <scope>NUCLEOTIDE SEQUENCE</scope>
    <source>
        <strain evidence="1">Duluth1</strain>
        <tissue evidence="1">Whole animal</tissue>
    </source>
</reference>
<dbReference type="Proteomes" id="UP000828390">
    <property type="component" value="Unassembled WGS sequence"/>
</dbReference>
<evidence type="ECO:0000313" key="1">
    <source>
        <dbReference type="EMBL" id="KAH3822958.1"/>
    </source>
</evidence>
<accession>A0A9D4GW75</accession>
<dbReference type="AlphaFoldDB" id="A0A9D4GW75"/>